<evidence type="ECO:0000313" key="1">
    <source>
        <dbReference type="EMBL" id="PON60924.1"/>
    </source>
</evidence>
<protein>
    <submittedName>
        <fullName evidence="1">Uncharacterized protein</fullName>
    </submittedName>
</protein>
<name>A0A2P5CIU4_TREOI</name>
<proteinExistence type="predicted"/>
<dbReference type="InParanoid" id="A0A2P5CIU4"/>
<dbReference type="Proteomes" id="UP000237000">
    <property type="component" value="Unassembled WGS sequence"/>
</dbReference>
<accession>A0A2P5CIU4</accession>
<gene>
    <name evidence="1" type="ORF">TorRG33x02_283430</name>
</gene>
<keyword evidence="2" id="KW-1185">Reference proteome</keyword>
<dbReference type="OrthoDB" id="10447093at2759"/>
<organism evidence="1 2">
    <name type="scientific">Trema orientale</name>
    <name type="common">Charcoal tree</name>
    <name type="synonym">Celtis orientalis</name>
    <dbReference type="NCBI Taxonomy" id="63057"/>
    <lineage>
        <taxon>Eukaryota</taxon>
        <taxon>Viridiplantae</taxon>
        <taxon>Streptophyta</taxon>
        <taxon>Embryophyta</taxon>
        <taxon>Tracheophyta</taxon>
        <taxon>Spermatophyta</taxon>
        <taxon>Magnoliopsida</taxon>
        <taxon>eudicotyledons</taxon>
        <taxon>Gunneridae</taxon>
        <taxon>Pentapetalae</taxon>
        <taxon>rosids</taxon>
        <taxon>fabids</taxon>
        <taxon>Rosales</taxon>
        <taxon>Cannabaceae</taxon>
        <taxon>Trema</taxon>
    </lineage>
</organism>
<reference evidence="2" key="1">
    <citation type="submission" date="2016-06" db="EMBL/GenBank/DDBJ databases">
        <title>Parallel loss of symbiosis genes in relatives of nitrogen-fixing non-legume Parasponia.</title>
        <authorList>
            <person name="Van Velzen R."/>
            <person name="Holmer R."/>
            <person name="Bu F."/>
            <person name="Rutten L."/>
            <person name="Van Zeijl A."/>
            <person name="Liu W."/>
            <person name="Santuari L."/>
            <person name="Cao Q."/>
            <person name="Sharma T."/>
            <person name="Shen D."/>
            <person name="Roswanjaya Y."/>
            <person name="Wardhani T."/>
            <person name="Kalhor M.S."/>
            <person name="Jansen J."/>
            <person name="Van den Hoogen J."/>
            <person name="Gungor B."/>
            <person name="Hartog M."/>
            <person name="Hontelez J."/>
            <person name="Verver J."/>
            <person name="Yang W.-C."/>
            <person name="Schijlen E."/>
            <person name="Repin R."/>
            <person name="Schilthuizen M."/>
            <person name="Schranz E."/>
            <person name="Heidstra R."/>
            <person name="Miyata K."/>
            <person name="Fedorova E."/>
            <person name="Kohlen W."/>
            <person name="Bisseling T."/>
            <person name="Smit S."/>
            <person name="Geurts R."/>
        </authorList>
    </citation>
    <scope>NUCLEOTIDE SEQUENCE [LARGE SCALE GENOMIC DNA]</scope>
    <source>
        <strain evidence="2">cv. RG33-2</strain>
    </source>
</reference>
<dbReference type="AlphaFoldDB" id="A0A2P5CIU4"/>
<evidence type="ECO:0000313" key="2">
    <source>
        <dbReference type="Proteomes" id="UP000237000"/>
    </source>
</evidence>
<sequence>MFSSGTFESLSKRMNFRFTEKATSMAKEVANDLARSRLTGGKSEETIVMIVPSLSLTTTATTTVDGE</sequence>
<comment type="caution">
    <text evidence="1">The sequence shown here is derived from an EMBL/GenBank/DDBJ whole genome shotgun (WGS) entry which is preliminary data.</text>
</comment>
<dbReference type="EMBL" id="JXTC01000360">
    <property type="protein sequence ID" value="PON60924.1"/>
    <property type="molecule type" value="Genomic_DNA"/>
</dbReference>